<evidence type="ECO:0000313" key="1">
    <source>
        <dbReference type="EMBL" id="KAK3292353.1"/>
    </source>
</evidence>
<evidence type="ECO:0000313" key="2">
    <source>
        <dbReference type="Proteomes" id="UP001278766"/>
    </source>
</evidence>
<name>A0AAE0LP63_9PEZI</name>
<reference evidence="1" key="2">
    <citation type="submission" date="2023-06" db="EMBL/GenBank/DDBJ databases">
        <authorList>
            <consortium name="Lawrence Berkeley National Laboratory"/>
            <person name="Haridas S."/>
            <person name="Hensen N."/>
            <person name="Bonometti L."/>
            <person name="Westerberg I."/>
            <person name="Brannstrom I.O."/>
            <person name="Guillou S."/>
            <person name="Cros-Aarteil S."/>
            <person name="Calhoun S."/>
            <person name="Kuo A."/>
            <person name="Mondo S."/>
            <person name="Pangilinan J."/>
            <person name="Riley R."/>
            <person name="Labutti K."/>
            <person name="Andreopoulos B."/>
            <person name="Lipzen A."/>
            <person name="Chen C."/>
            <person name="Yanf M."/>
            <person name="Daum C."/>
            <person name="Ng V."/>
            <person name="Clum A."/>
            <person name="Steindorff A."/>
            <person name="Ohm R."/>
            <person name="Martin F."/>
            <person name="Silar P."/>
            <person name="Natvig D."/>
            <person name="Lalanne C."/>
            <person name="Gautier V."/>
            <person name="Ament-Velasquez S.L."/>
            <person name="Kruys A."/>
            <person name="Hutchinson M.I."/>
            <person name="Powell A.J."/>
            <person name="Barry K."/>
            <person name="Miller A.N."/>
            <person name="Grigoriev I.V."/>
            <person name="Debuchy R."/>
            <person name="Gladieux P."/>
            <person name="Thoren M.H."/>
            <person name="Johannesson H."/>
        </authorList>
    </citation>
    <scope>NUCLEOTIDE SEQUENCE</scope>
    <source>
        <strain evidence="1">CBS 168.71</strain>
    </source>
</reference>
<proteinExistence type="predicted"/>
<dbReference type="RefSeq" id="XP_062655867.1">
    <property type="nucleotide sequence ID" value="XM_062802499.1"/>
</dbReference>
<sequence>MATALLGRIKGLYHSVAQQSKVVDNQEDSVKFLKEADDFIDVHQVTGVTVEEEVEQLGTACEVLDDLDDRLGQAIALWSQLTINEVEQEELPWPRFPEPNPNPEPPRPVVKEFKRARRPQRKIRYKQQWRAWTEARTIPGLITVDLSRGLPWWMHDRNHYGLCKPSEQAQLERSANAVQFSRTYAPPRPVPVSYGPPASAVPRRSFVQDVREAQDRQYFLPGRNLQLSYTRTARASSADFWLDDDYDPEFWQKNLRPGNIWTDPPRYPNSEGELVSPRTVPINPSDGLGRVVAAKAFAGPVVQEFQVLEPHTSSPFMPVTAGPVLGPSLPNLENSVYKRLRPILRQVVARAIPP</sequence>
<organism evidence="1 2">
    <name type="scientific">Chaetomium fimeti</name>
    <dbReference type="NCBI Taxonomy" id="1854472"/>
    <lineage>
        <taxon>Eukaryota</taxon>
        <taxon>Fungi</taxon>
        <taxon>Dikarya</taxon>
        <taxon>Ascomycota</taxon>
        <taxon>Pezizomycotina</taxon>
        <taxon>Sordariomycetes</taxon>
        <taxon>Sordariomycetidae</taxon>
        <taxon>Sordariales</taxon>
        <taxon>Chaetomiaceae</taxon>
        <taxon>Chaetomium</taxon>
    </lineage>
</organism>
<protein>
    <submittedName>
        <fullName evidence="1">Uncharacterized protein</fullName>
    </submittedName>
</protein>
<dbReference type="Proteomes" id="UP001278766">
    <property type="component" value="Unassembled WGS sequence"/>
</dbReference>
<dbReference type="AlphaFoldDB" id="A0AAE0LP63"/>
<dbReference type="EMBL" id="JAUEPN010000007">
    <property type="protein sequence ID" value="KAK3292353.1"/>
    <property type="molecule type" value="Genomic_DNA"/>
</dbReference>
<dbReference type="GeneID" id="87839447"/>
<keyword evidence="2" id="KW-1185">Reference proteome</keyword>
<accession>A0AAE0LP63</accession>
<gene>
    <name evidence="1" type="ORF">B0H64DRAFT_376899</name>
</gene>
<comment type="caution">
    <text evidence="1">The sequence shown here is derived from an EMBL/GenBank/DDBJ whole genome shotgun (WGS) entry which is preliminary data.</text>
</comment>
<reference evidence="1" key="1">
    <citation type="journal article" date="2023" name="Mol. Phylogenet. Evol.">
        <title>Genome-scale phylogeny and comparative genomics of the fungal order Sordariales.</title>
        <authorList>
            <person name="Hensen N."/>
            <person name="Bonometti L."/>
            <person name="Westerberg I."/>
            <person name="Brannstrom I.O."/>
            <person name="Guillou S."/>
            <person name="Cros-Aarteil S."/>
            <person name="Calhoun S."/>
            <person name="Haridas S."/>
            <person name="Kuo A."/>
            <person name="Mondo S."/>
            <person name="Pangilinan J."/>
            <person name="Riley R."/>
            <person name="LaButti K."/>
            <person name="Andreopoulos B."/>
            <person name="Lipzen A."/>
            <person name="Chen C."/>
            <person name="Yan M."/>
            <person name="Daum C."/>
            <person name="Ng V."/>
            <person name="Clum A."/>
            <person name="Steindorff A."/>
            <person name="Ohm R.A."/>
            <person name="Martin F."/>
            <person name="Silar P."/>
            <person name="Natvig D.O."/>
            <person name="Lalanne C."/>
            <person name="Gautier V."/>
            <person name="Ament-Velasquez S.L."/>
            <person name="Kruys A."/>
            <person name="Hutchinson M.I."/>
            <person name="Powell A.J."/>
            <person name="Barry K."/>
            <person name="Miller A.N."/>
            <person name="Grigoriev I.V."/>
            <person name="Debuchy R."/>
            <person name="Gladieux P."/>
            <person name="Hiltunen Thoren M."/>
            <person name="Johannesson H."/>
        </authorList>
    </citation>
    <scope>NUCLEOTIDE SEQUENCE</scope>
    <source>
        <strain evidence="1">CBS 168.71</strain>
    </source>
</reference>